<gene>
    <name evidence="2" type="ORF">LYSIN_01213</name>
</gene>
<organism evidence="2 3">
    <name type="scientific">Lysinibacillus sphaericus</name>
    <name type="common">Bacillus sphaericus</name>
    <dbReference type="NCBI Taxonomy" id="1421"/>
    <lineage>
        <taxon>Bacteria</taxon>
        <taxon>Bacillati</taxon>
        <taxon>Bacillota</taxon>
        <taxon>Bacilli</taxon>
        <taxon>Bacillales</taxon>
        <taxon>Bacillaceae</taxon>
        <taxon>Lysinibacillus</taxon>
    </lineage>
</organism>
<dbReference type="Proteomes" id="UP000237319">
    <property type="component" value="Unassembled WGS sequence"/>
</dbReference>
<reference evidence="2 3" key="1">
    <citation type="submission" date="2017-11" db="EMBL/GenBank/DDBJ databases">
        <title>Genome sequence of Lysinibacillus sphaericus, a lignin-degrading bacteria isolated from municipal solid waste soil.</title>
        <authorList>
            <person name="Persinoti G.F."/>
            <person name="Paixao D.A."/>
            <person name="Bugg T.D."/>
            <person name="Squina F.M."/>
        </authorList>
    </citation>
    <scope>NUCLEOTIDE SEQUENCE [LARGE SCALE GENOMIC DNA]</scope>
    <source>
        <strain evidence="2 3">A1</strain>
    </source>
</reference>
<comment type="caution">
    <text evidence="2">The sequence shown here is derived from an EMBL/GenBank/DDBJ whole genome shotgun (WGS) entry which is preliminary data.</text>
</comment>
<dbReference type="RefSeq" id="WP_103976559.1">
    <property type="nucleotide sequence ID" value="NZ_PGLV01000001.1"/>
</dbReference>
<name>A0A2S5D028_LYSSH</name>
<feature type="compositionally biased region" description="Acidic residues" evidence="1">
    <location>
        <begin position="455"/>
        <end position="468"/>
    </location>
</feature>
<dbReference type="AlphaFoldDB" id="A0A2S5D028"/>
<feature type="region of interest" description="Disordered" evidence="1">
    <location>
        <begin position="1"/>
        <end position="21"/>
    </location>
</feature>
<keyword evidence="3" id="KW-1185">Reference proteome</keyword>
<evidence type="ECO:0000256" key="1">
    <source>
        <dbReference type="SAM" id="MobiDB-lite"/>
    </source>
</evidence>
<evidence type="ECO:0000313" key="3">
    <source>
        <dbReference type="Proteomes" id="UP000237319"/>
    </source>
</evidence>
<feature type="compositionally biased region" description="Basic and acidic residues" evidence="1">
    <location>
        <begin position="437"/>
        <end position="454"/>
    </location>
</feature>
<dbReference type="EMBL" id="PGLV01000001">
    <property type="protein sequence ID" value="POZ56430.1"/>
    <property type="molecule type" value="Genomic_DNA"/>
</dbReference>
<dbReference type="InterPro" id="IPR006428">
    <property type="entry name" value="Portal_SPP1-type"/>
</dbReference>
<dbReference type="NCBIfam" id="TIGR01538">
    <property type="entry name" value="portal_SPP1"/>
    <property type="match status" value="1"/>
</dbReference>
<protein>
    <recommendedName>
        <fullName evidence="4">Phage portal protein</fullName>
    </recommendedName>
</protein>
<dbReference type="InterPro" id="IPR021145">
    <property type="entry name" value="Portal_protein_SPP1_Gp6-like"/>
</dbReference>
<evidence type="ECO:0008006" key="4">
    <source>
        <dbReference type="Google" id="ProtNLM"/>
    </source>
</evidence>
<proteinExistence type="predicted"/>
<evidence type="ECO:0000313" key="2">
    <source>
        <dbReference type="EMBL" id="POZ56430.1"/>
    </source>
</evidence>
<dbReference type="Pfam" id="PF05133">
    <property type="entry name" value="SPP1_portal"/>
    <property type="match status" value="1"/>
</dbReference>
<sequence>MFQKTHTEELNEHINNNAPKTPDEIKELYDNFDASKMVEGVKYYQVNNDINKRNIYTYQDERKVVDEDAINSKIPSGFHKILVDQKVAYLVGEPMVFGSKSDNKQQLKLLEEIIGEQWEDTITEIVKGASNKGKEWLHVFVNEDGDFDYMVVPAENFIPIYDYSKRKRLIVGIRFYPLSDKIIKFEVYDDENVTYYEMINGELTLDANVEVNPAPHFTDAEGVSGMRWGKVPFICFSNNDEELSDLHFYKKIVDNYDLLVSDAQNTLLDMQALIFALRGYEGESLAEFMLNLKRYKAVNLDDNGGIDTIRAEVPVEAYKTQSDTLKENVFMFGQGVNPSPDIIGKAPSGVALENLYSLLDMKASMFERKATLSLREFMWFIQTYCELAKKGQFDSRDVTFTFNKLLLTNEAEIIQMARNSDGIISKATIRENHPWVKDAAQEEERMAREEKLYGEDLEPLDEDAEDET</sequence>
<feature type="region of interest" description="Disordered" evidence="1">
    <location>
        <begin position="437"/>
        <end position="468"/>
    </location>
</feature>
<accession>A0A2S5D028</accession>
<feature type="compositionally biased region" description="Basic and acidic residues" evidence="1">
    <location>
        <begin position="1"/>
        <end position="12"/>
    </location>
</feature>